<sequence length="237" mass="27283">MKAAIVLCLIMGFCELAVAGFARKKEKNKRLDELRVAITDVLFNVEQHTTTNTDQLINMQLFLRFTRHNFTKTFHTELSAEMNNIRAGVDAALAEGRHAAYCFEDAENARKKIQRVIEDGAYSCTNTSLYDFLHRLSIFVKIAEKGKKMVRQIRSTIAACDSVMYDKIFCASDWPNKYKEHAEEFITMYPLFSEYRLHIARDIANKTLLCLQTLKTKGLEKIKEMKFRNQSCVDGAE</sequence>
<keyword evidence="1" id="KW-0732">Signal</keyword>
<accession>A0A1W6EW06</accession>
<proteinExistence type="evidence at transcript level"/>
<name>A0A1W6EW06_AMPCP</name>
<feature type="chain" id="PRO_5012484326" evidence="1">
    <location>
        <begin position="20"/>
        <end position="237"/>
    </location>
</feature>
<reference evidence="2" key="1">
    <citation type="submission" date="2017-02" db="EMBL/GenBank/DDBJ databases">
        <title>Parasitoid Jewel Wasp Mounts Multi-Pronged Neurochemical Attack to Hijack a Host Brain.</title>
        <authorList>
            <person name="Arvidson R.S."/>
            <person name="Kaiser M."/>
            <person name="Libersat F."/>
            <person name="Adams M.E."/>
        </authorList>
    </citation>
    <scope>NUCLEOTIDE SEQUENCE</scope>
    <source>
        <strain evidence="2">126</strain>
    </source>
</reference>
<dbReference type="AlphaFoldDB" id="A0A1W6EW06"/>
<feature type="signal peptide" evidence="1">
    <location>
        <begin position="1"/>
        <end position="19"/>
    </location>
</feature>
<evidence type="ECO:0000256" key="1">
    <source>
        <dbReference type="SAM" id="SignalP"/>
    </source>
</evidence>
<organism evidence="2">
    <name type="scientific">Ampulex compressa</name>
    <name type="common">Emerald cockroach wasp</name>
    <dbReference type="NCBI Taxonomy" id="860918"/>
    <lineage>
        <taxon>Eukaryota</taxon>
        <taxon>Metazoa</taxon>
        <taxon>Ecdysozoa</taxon>
        <taxon>Arthropoda</taxon>
        <taxon>Hexapoda</taxon>
        <taxon>Insecta</taxon>
        <taxon>Pterygota</taxon>
        <taxon>Neoptera</taxon>
        <taxon>Endopterygota</taxon>
        <taxon>Hymenoptera</taxon>
        <taxon>Apocrita</taxon>
        <taxon>Aculeata</taxon>
        <taxon>Apoidea</taxon>
        <taxon>Ampulicidae</taxon>
        <taxon>Ampulicini</taxon>
        <taxon>Ampulex</taxon>
    </lineage>
</organism>
<dbReference type="EMBL" id="KY563499">
    <property type="protein sequence ID" value="ARK19908.1"/>
    <property type="molecule type" value="mRNA"/>
</dbReference>
<evidence type="ECO:0000313" key="2">
    <source>
        <dbReference type="EMBL" id="ARK19908.1"/>
    </source>
</evidence>
<protein>
    <submittedName>
        <fullName evidence="2">Venom protein</fullName>
    </submittedName>
</protein>